<organism evidence="1">
    <name type="scientific">uncultured Acetobacteraceae bacterium</name>
    <dbReference type="NCBI Taxonomy" id="169975"/>
    <lineage>
        <taxon>Bacteria</taxon>
        <taxon>Pseudomonadati</taxon>
        <taxon>Pseudomonadota</taxon>
        <taxon>Alphaproteobacteria</taxon>
        <taxon>Acetobacterales</taxon>
        <taxon>Acetobacteraceae</taxon>
        <taxon>environmental samples</taxon>
    </lineage>
</organism>
<proteinExistence type="predicted"/>
<evidence type="ECO:0000313" key="1">
    <source>
        <dbReference type="EMBL" id="CAA9237306.1"/>
    </source>
</evidence>
<feature type="non-terminal residue" evidence="1">
    <location>
        <position position="153"/>
    </location>
</feature>
<gene>
    <name evidence="1" type="ORF">AVDCRST_MAG08-1422</name>
</gene>
<name>A0A6J4HYS7_9PROT</name>
<reference evidence="1" key="1">
    <citation type="submission" date="2020-02" db="EMBL/GenBank/DDBJ databases">
        <authorList>
            <person name="Meier V. D."/>
        </authorList>
    </citation>
    <scope>NUCLEOTIDE SEQUENCE</scope>
    <source>
        <strain evidence="1">AVDCRST_MAG08</strain>
    </source>
</reference>
<dbReference type="EMBL" id="CADCTG010000129">
    <property type="protein sequence ID" value="CAA9237306.1"/>
    <property type="molecule type" value="Genomic_DNA"/>
</dbReference>
<protein>
    <submittedName>
        <fullName evidence="1">Uncharacterized protein</fullName>
    </submittedName>
</protein>
<dbReference type="AlphaFoldDB" id="A0A6J4HYS7"/>
<accession>A0A6J4HYS7</accession>
<sequence length="153" mass="15834">ARPIALCLARPRRRALGRRHGLRLAGAAAGARGAGAASAAFAARGRAAALLPHRVARHADPAADRLGAAVFLVRRLPWRGLAHPPDARDGAGDGGRVRGAVPRAVAGLPRQAGRRRPTGRGWRCGEGAPTGECQLRARAADRGGRGLGALRRI</sequence>
<feature type="non-terminal residue" evidence="1">
    <location>
        <position position="1"/>
    </location>
</feature>